<evidence type="ECO:0000256" key="1">
    <source>
        <dbReference type="SAM" id="MobiDB-lite"/>
    </source>
</evidence>
<organism evidence="3 4">
    <name type="scientific">Lymnaea stagnalis</name>
    <name type="common">Great pond snail</name>
    <name type="synonym">Helix stagnalis</name>
    <dbReference type="NCBI Taxonomy" id="6523"/>
    <lineage>
        <taxon>Eukaryota</taxon>
        <taxon>Metazoa</taxon>
        <taxon>Spiralia</taxon>
        <taxon>Lophotrochozoa</taxon>
        <taxon>Mollusca</taxon>
        <taxon>Gastropoda</taxon>
        <taxon>Heterobranchia</taxon>
        <taxon>Euthyneura</taxon>
        <taxon>Panpulmonata</taxon>
        <taxon>Hygrophila</taxon>
        <taxon>Lymnaeoidea</taxon>
        <taxon>Lymnaeidae</taxon>
        <taxon>Lymnaea</taxon>
    </lineage>
</organism>
<keyword evidence="4" id="KW-1185">Reference proteome</keyword>
<feature type="transmembrane region" description="Helical" evidence="2">
    <location>
        <begin position="50"/>
        <end position="72"/>
    </location>
</feature>
<dbReference type="AlphaFoldDB" id="A0AAV2H1W7"/>
<keyword evidence="2" id="KW-1133">Transmembrane helix</keyword>
<name>A0AAV2H1W7_LYMST</name>
<gene>
    <name evidence="3" type="ORF">GSLYS_00000709001</name>
</gene>
<feature type="region of interest" description="Disordered" evidence="1">
    <location>
        <begin position="142"/>
        <end position="180"/>
    </location>
</feature>
<protein>
    <submittedName>
        <fullName evidence="3">Uncharacterized protein</fullName>
    </submittedName>
</protein>
<keyword evidence="2" id="KW-0812">Transmembrane</keyword>
<accession>A0AAV2H1W7</accession>
<feature type="transmembrane region" description="Helical" evidence="2">
    <location>
        <begin position="12"/>
        <end position="30"/>
    </location>
</feature>
<keyword evidence="2" id="KW-0472">Membrane</keyword>
<comment type="caution">
    <text evidence="3">The sequence shown here is derived from an EMBL/GenBank/DDBJ whole genome shotgun (WGS) entry which is preliminary data.</text>
</comment>
<reference evidence="3 4" key="1">
    <citation type="submission" date="2024-04" db="EMBL/GenBank/DDBJ databases">
        <authorList>
            <consortium name="Genoscope - CEA"/>
            <person name="William W."/>
        </authorList>
    </citation>
    <scope>NUCLEOTIDE SEQUENCE [LARGE SCALE GENOMIC DNA]</scope>
</reference>
<proteinExistence type="predicted"/>
<evidence type="ECO:0000313" key="3">
    <source>
        <dbReference type="EMBL" id="CAL1526532.1"/>
    </source>
</evidence>
<dbReference type="EMBL" id="CAXITT010000006">
    <property type="protein sequence ID" value="CAL1526532.1"/>
    <property type="molecule type" value="Genomic_DNA"/>
</dbReference>
<dbReference type="Proteomes" id="UP001497497">
    <property type="component" value="Unassembled WGS sequence"/>
</dbReference>
<evidence type="ECO:0000313" key="4">
    <source>
        <dbReference type="Proteomes" id="UP001497497"/>
    </source>
</evidence>
<evidence type="ECO:0000256" key="2">
    <source>
        <dbReference type="SAM" id="Phobius"/>
    </source>
</evidence>
<sequence length="180" mass="19573">MPFYAVFLWKNVVAIVLLSYSTNFVCATVSSHEWDTEVVQNESYLSTISYTHLFLIVIGSVMSFLFLVVFLIPTCMDCMNSEVSSDTNPACGGTTPKWGGATNYTTNEVRVPSSLPYSVNPHLQEGSGFIGYQAAGYPAPAATNDGSRLGPEAGQFQRHFSPFDQEPPPPPYEAAVAGNR</sequence>